<name>A0A853CCL0_9ACTN</name>
<dbReference type="InterPro" id="IPR013783">
    <property type="entry name" value="Ig-like_fold"/>
</dbReference>
<gene>
    <name evidence="10" type="ORF">GGQ55_001385</name>
</gene>
<dbReference type="EMBL" id="JACBZT010000001">
    <property type="protein sequence ID" value="NYJ05107.1"/>
    <property type="molecule type" value="Genomic_DNA"/>
</dbReference>
<feature type="compositionally biased region" description="Gly residues" evidence="6">
    <location>
        <begin position="561"/>
        <end position="577"/>
    </location>
</feature>
<dbReference type="GO" id="GO:0006508">
    <property type="term" value="P:proteolysis"/>
    <property type="evidence" value="ECO:0007669"/>
    <property type="project" value="UniProtKB-KW"/>
</dbReference>
<dbReference type="InterPro" id="IPR015500">
    <property type="entry name" value="Peptidase_S8_subtilisin-rel"/>
</dbReference>
<feature type="compositionally biased region" description="Gly residues" evidence="6">
    <location>
        <begin position="607"/>
        <end position="629"/>
    </location>
</feature>
<feature type="active site" description="Charge relay system" evidence="5">
    <location>
        <position position="160"/>
    </location>
</feature>
<evidence type="ECO:0000313" key="10">
    <source>
        <dbReference type="EMBL" id="NYJ05107.1"/>
    </source>
</evidence>
<evidence type="ECO:0000313" key="11">
    <source>
        <dbReference type="Proteomes" id="UP000541969"/>
    </source>
</evidence>
<dbReference type="PROSITE" id="PS51892">
    <property type="entry name" value="SUBTILASE"/>
    <property type="match status" value="1"/>
</dbReference>
<dbReference type="SUPFAM" id="SSF52743">
    <property type="entry name" value="Subtilisin-like"/>
    <property type="match status" value="1"/>
</dbReference>
<evidence type="ECO:0000256" key="7">
    <source>
        <dbReference type="SAM" id="SignalP"/>
    </source>
</evidence>
<dbReference type="InterPro" id="IPR022398">
    <property type="entry name" value="Peptidase_S8_His-AS"/>
</dbReference>
<dbReference type="InterPro" id="IPR023828">
    <property type="entry name" value="Peptidase_S8_Ser-AS"/>
</dbReference>
<dbReference type="RefSeq" id="WP_179715737.1">
    <property type="nucleotide sequence ID" value="NZ_JACBZT010000001.1"/>
</dbReference>
<feature type="compositionally biased region" description="Low complexity" evidence="6">
    <location>
        <begin position="660"/>
        <end position="670"/>
    </location>
</feature>
<evidence type="ECO:0000259" key="8">
    <source>
        <dbReference type="Pfam" id="PF00082"/>
    </source>
</evidence>
<dbReference type="InterPro" id="IPR036852">
    <property type="entry name" value="Peptidase_S8/S53_dom_sf"/>
</dbReference>
<feature type="region of interest" description="Disordered" evidence="6">
    <location>
        <begin position="558"/>
        <end position="718"/>
    </location>
</feature>
<dbReference type="PANTHER" id="PTHR43806:SF11">
    <property type="entry name" value="CEREVISIN-RELATED"/>
    <property type="match status" value="1"/>
</dbReference>
<evidence type="ECO:0000256" key="6">
    <source>
        <dbReference type="SAM" id="MobiDB-lite"/>
    </source>
</evidence>
<dbReference type="InterPro" id="IPR014756">
    <property type="entry name" value="Ig_E-set"/>
</dbReference>
<dbReference type="PANTHER" id="PTHR43806">
    <property type="entry name" value="PEPTIDASE S8"/>
    <property type="match status" value="1"/>
</dbReference>
<feature type="active site" description="Charge relay system" evidence="5">
    <location>
        <position position="375"/>
    </location>
</feature>
<protein>
    <submittedName>
        <fullName evidence="10">Subtilisin family serine protease</fullName>
    </submittedName>
</protein>
<reference evidence="10 11" key="1">
    <citation type="submission" date="2020-07" db="EMBL/GenBank/DDBJ databases">
        <title>Sequencing the genomes of 1000 actinobacteria strains.</title>
        <authorList>
            <person name="Klenk H.-P."/>
        </authorList>
    </citation>
    <scope>NUCLEOTIDE SEQUENCE [LARGE SCALE GENOMIC DNA]</scope>
    <source>
        <strain evidence="10 11">DSM 104001</strain>
    </source>
</reference>
<comment type="similarity">
    <text evidence="1 5">Belongs to the peptidase S8 family.</text>
</comment>
<keyword evidence="7" id="KW-0732">Signal</keyword>
<organism evidence="10 11">
    <name type="scientific">Petropleomorpha daqingensis</name>
    <dbReference type="NCBI Taxonomy" id="2026353"/>
    <lineage>
        <taxon>Bacteria</taxon>
        <taxon>Bacillati</taxon>
        <taxon>Actinomycetota</taxon>
        <taxon>Actinomycetes</taxon>
        <taxon>Geodermatophilales</taxon>
        <taxon>Geodermatophilaceae</taxon>
        <taxon>Petropleomorpha</taxon>
    </lineage>
</organism>
<proteinExistence type="inferred from homology"/>
<keyword evidence="11" id="KW-1185">Reference proteome</keyword>
<keyword evidence="3 5" id="KW-0378">Hydrolase</keyword>
<dbReference type="GO" id="GO:0005975">
    <property type="term" value="P:carbohydrate metabolic process"/>
    <property type="evidence" value="ECO:0007669"/>
    <property type="project" value="UniProtKB-ARBA"/>
</dbReference>
<dbReference type="Proteomes" id="UP000541969">
    <property type="component" value="Unassembled WGS sequence"/>
</dbReference>
<dbReference type="SUPFAM" id="SSF81296">
    <property type="entry name" value="E set domains"/>
    <property type="match status" value="1"/>
</dbReference>
<dbReference type="InterPro" id="IPR000209">
    <property type="entry name" value="Peptidase_S8/S53_dom"/>
</dbReference>
<feature type="signal peptide" evidence="7">
    <location>
        <begin position="1"/>
        <end position="22"/>
    </location>
</feature>
<feature type="region of interest" description="Disordered" evidence="6">
    <location>
        <begin position="814"/>
        <end position="881"/>
    </location>
</feature>
<dbReference type="Gene3D" id="2.60.40.10">
    <property type="entry name" value="Immunoglobulins"/>
    <property type="match status" value="1"/>
</dbReference>
<evidence type="ECO:0000256" key="5">
    <source>
        <dbReference type="PROSITE-ProRule" id="PRU01240"/>
    </source>
</evidence>
<feature type="compositionally biased region" description="Low complexity" evidence="6">
    <location>
        <begin position="578"/>
        <end position="606"/>
    </location>
</feature>
<comment type="caution">
    <text evidence="10">The sequence shown here is derived from an EMBL/GenBank/DDBJ whole genome shotgun (WGS) entry which is preliminary data.</text>
</comment>
<sequence length="913" mass="86598">MFGTRGKAVVLVAAAVAGYAGAAAFSALALPSVEIASDYGPGDGLTRYVVTASADAVTGLDGLPGVVNSQRLSDGRTLVATDGLTPAELQRVPGVSAVEVSPSVPVMASVTDPYWPNYGWNLDNTGTNAYSQTAVADADTDAPDAWPTSTGSPVVVAVVDTGYYTAHPDLQGALWTNPDCATDADGGGRVGDCHGWNFTTDSPDVDNGSYGTHGTSVAGVIAARAGNGEGSAGVAPGVQIMPLVVGSGESVDVYLGAEAIRYAADHGASVINASWGGAFSGPALDTLKSAVAYAAAKGVLVVAAAGNDSANRDTSIVYPASLTDPNLITVGAATAGDTVSDFSAYGASSVDLFAPGTLVFTTWNDGGYRLVSGTSIAAPQVAAALALYRAVDPSATTAQLRDRLLADVDPVPAFVGKSVTGGRLSLTHLGDSNDAVRYAFTSMTSPAGTVSPHVAATDPDAGVGAYSVELGIGMEYGREVMALSGAVVTLGGTSATTDDDGLVHFDLGSLSGLDGVDIAPSVDLEDGRYVLTAQVYRDGSPLGRAHAAPLLVGSSVVTPGGTTGGSGSGGSAPGGSTGDSTGSSGDSASGGSPTGDSTTGGADPGSAGSGSGSGPAGSGGSGGSTGDPGAGPAPGSSGGSTPGDSPSGSGSVPEEPTGSAPDATGGSTPPAGGGSPIGSGTGSSGSGSSGSGPGSAGSGDGGSAAPGAGPVPEEGGTVEFPAVGSFRITSLSPARVSTDGGTLVIIVGEALPSGARVLVGTSASATVTRSSATEVVFRAPARVAGTYTVTVFAPDGRSTALDSALEYVDATASGGAGSGGSGSAGSGGSGGAGGSDGTAPGGSGTGGSDAGGAGGSGGSGSAGSGGSGGSGGTTDPVVRRGPHGERLVQSAHFAGLSSIWSLDCSAACAGVAI</sequence>
<evidence type="ECO:0000259" key="9">
    <source>
        <dbReference type="Pfam" id="PF01833"/>
    </source>
</evidence>
<dbReference type="AlphaFoldDB" id="A0A853CCL0"/>
<dbReference type="PROSITE" id="PS00138">
    <property type="entry name" value="SUBTILASE_SER"/>
    <property type="match status" value="1"/>
</dbReference>
<evidence type="ECO:0000256" key="4">
    <source>
        <dbReference type="ARBA" id="ARBA00022825"/>
    </source>
</evidence>
<dbReference type="GO" id="GO:0004252">
    <property type="term" value="F:serine-type endopeptidase activity"/>
    <property type="evidence" value="ECO:0007669"/>
    <property type="project" value="UniProtKB-UniRule"/>
</dbReference>
<feature type="compositionally biased region" description="Gly residues" evidence="6">
    <location>
        <begin position="671"/>
        <end position="704"/>
    </location>
</feature>
<dbReference type="PROSITE" id="PS00137">
    <property type="entry name" value="SUBTILASE_HIS"/>
    <property type="match status" value="1"/>
</dbReference>
<dbReference type="Pfam" id="PF00082">
    <property type="entry name" value="Peptidase_S8"/>
    <property type="match status" value="1"/>
</dbReference>
<dbReference type="Pfam" id="PF01833">
    <property type="entry name" value="TIG"/>
    <property type="match status" value="1"/>
</dbReference>
<dbReference type="PRINTS" id="PR00723">
    <property type="entry name" value="SUBTILISIN"/>
</dbReference>
<keyword evidence="4 5" id="KW-0720">Serine protease</keyword>
<evidence type="ECO:0000256" key="2">
    <source>
        <dbReference type="ARBA" id="ARBA00022670"/>
    </source>
</evidence>
<dbReference type="InterPro" id="IPR050131">
    <property type="entry name" value="Peptidase_S8_subtilisin-like"/>
</dbReference>
<dbReference type="InterPro" id="IPR002909">
    <property type="entry name" value="IPT_dom"/>
</dbReference>
<feature type="compositionally biased region" description="Gly residues" evidence="6">
    <location>
        <begin position="814"/>
        <end position="872"/>
    </location>
</feature>
<dbReference type="Gene3D" id="3.40.50.200">
    <property type="entry name" value="Peptidase S8/S53 domain"/>
    <property type="match status" value="1"/>
</dbReference>
<feature type="compositionally biased region" description="Low complexity" evidence="6">
    <location>
        <begin position="642"/>
        <end position="651"/>
    </location>
</feature>
<dbReference type="CDD" id="cd00102">
    <property type="entry name" value="IPT"/>
    <property type="match status" value="1"/>
</dbReference>
<feature type="active site" description="Charge relay system" evidence="5">
    <location>
        <position position="213"/>
    </location>
</feature>
<feature type="domain" description="Peptidase S8/S53" evidence="8">
    <location>
        <begin position="152"/>
        <end position="406"/>
    </location>
</feature>
<feature type="domain" description="IPT/TIG" evidence="9">
    <location>
        <begin position="728"/>
        <end position="795"/>
    </location>
</feature>
<evidence type="ECO:0000256" key="1">
    <source>
        <dbReference type="ARBA" id="ARBA00011073"/>
    </source>
</evidence>
<keyword evidence="2 5" id="KW-0645">Protease</keyword>
<evidence type="ECO:0000256" key="3">
    <source>
        <dbReference type="ARBA" id="ARBA00022801"/>
    </source>
</evidence>
<accession>A0A853CCL0</accession>
<feature type="chain" id="PRO_5032297505" evidence="7">
    <location>
        <begin position="23"/>
        <end position="913"/>
    </location>
</feature>